<keyword evidence="3" id="KW-1185">Reference proteome</keyword>
<dbReference type="Pfam" id="PF00903">
    <property type="entry name" value="Glyoxalase"/>
    <property type="match status" value="1"/>
</dbReference>
<reference evidence="3" key="1">
    <citation type="journal article" date="2019" name="Int. J. Syst. Evol. Microbiol.">
        <title>The Global Catalogue of Microorganisms (GCM) 10K type strain sequencing project: providing services to taxonomists for standard genome sequencing and annotation.</title>
        <authorList>
            <consortium name="The Broad Institute Genomics Platform"/>
            <consortium name="The Broad Institute Genome Sequencing Center for Infectious Disease"/>
            <person name="Wu L."/>
            <person name="Ma J."/>
        </authorList>
    </citation>
    <scope>NUCLEOTIDE SEQUENCE [LARGE SCALE GENOMIC DNA]</scope>
    <source>
        <strain evidence="3">CCTCC AB 2013263</strain>
    </source>
</reference>
<accession>A0ABV8A9P3</accession>
<dbReference type="SUPFAM" id="SSF54593">
    <property type="entry name" value="Glyoxalase/Bleomycin resistance protein/Dihydroxybiphenyl dioxygenase"/>
    <property type="match status" value="1"/>
</dbReference>
<dbReference type="PANTHER" id="PTHR39175">
    <property type="entry name" value="FAMILY PROTEIN, PUTATIVE (AFU_ORTHOLOGUE AFUA_3G15060)-RELATED"/>
    <property type="match status" value="1"/>
</dbReference>
<evidence type="ECO:0000259" key="1">
    <source>
        <dbReference type="PROSITE" id="PS51819"/>
    </source>
</evidence>
<dbReference type="InterPro" id="IPR004360">
    <property type="entry name" value="Glyas_Fos-R_dOase_dom"/>
</dbReference>
<sequence>MSLLTGIDHLLIEAPAGCEEAARAFYGSVLGLLEVRKPAALQKNGGAWFALPDGRQLHIGVTPDFQPRRKGHPAFRTSDLKAVEAHLSQHGIPFRPDEEAGVPRVFLQDPWGNRLEIVQGQHESQLLP</sequence>
<dbReference type="InterPro" id="IPR029068">
    <property type="entry name" value="Glyas_Bleomycin-R_OHBP_Dase"/>
</dbReference>
<comment type="caution">
    <text evidence="2">The sequence shown here is derived from an EMBL/GenBank/DDBJ whole genome shotgun (WGS) entry which is preliminary data.</text>
</comment>
<proteinExistence type="predicted"/>
<dbReference type="PANTHER" id="PTHR39175:SF1">
    <property type="entry name" value="FAMILY PROTEIN, PUTATIVE (AFU_ORTHOLOGUE AFUA_3G15060)-RELATED"/>
    <property type="match status" value="1"/>
</dbReference>
<dbReference type="Gene3D" id="3.10.180.10">
    <property type="entry name" value="2,3-Dihydroxybiphenyl 1,2-Dioxygenase, domain 1"/>
    <property type="match status" value="1"/>
</dbReference>
<organism evidence="2 3">
    <name type="scientific">Deinococcus antarcticus</name>
    <dbReference type="NCBI Taxonomy" id="1298767"/>
    <lineage>
        <taxon>Bacteria</taxon>
        <taxon>Thermotogati</taxon>
        <taxon>Deinococcota</taxon>
        <taxon>Deinococci</taxon>
        <taxon>Deinococcales</taxon>
        <taxon>Deinococcaceae</taxon>
        <taxon>Deinococcus</taxon>
    </lineage>
</organism>
<protein>
    <submittedName>
        <fullName evidence="2">VOC family protein</fullName>
    </submittedName>
</protein>
<dbReference type="PROSITE" id="PS51819">
    <property type="entry name" value="VOC"/>
    <property type="match status" value="1"/>
</dbReference>
<dbReference type="Proteomes" id="UP001595748">
    <property type="component" value="Unassembled WGS sequence"/>
</dbReference>
<gene>
    <name evidence="2" type="ORF">ACFOPQ_10970</name>
</gene>
<dbReference type="InterPro" id="IPR037523">
    <property type="entry name" value="VOC_core"/>
</dbReference>
<dbReference type="EMBL" id="JBHRZF010000134">
    <property type="protein sequence ID" value="MFC3861281.1"/>
    <property type="molecule type" value="Genomic_DNA"/>
</dbReference>
<evidence type="ECO:0000313" key="3">
    <source>
        <dbReference type="Proteomes" id="UP001595748"/>
    </source>
</evidence>
<feature type="domain" description="VOC" evidence="1">
    <location>
        <begin position="6"/>
        <end position="120"/>
    </location>
</feature>
<evidence type="ECO:0000313" key="2">
    <source>
        <dbReference type="EMBL" id="MFC3861281.1"/>
    </source>
</evidence>
<name>A0ABV8A9P3_9DEIO</name>
<dbReference type="RefSeq" id="WP_380078017.1">
    <property type="nucleotide sequence ID" value="NZ_JBHRZF010000134.1"/>
</dbReference>